<protein>
    <submittedName>
        <fullName evidence="5">CONSTANS-like zinc finger protein</fullName>
    </submittedName>
</protein>
<evidence type="ECO:0000259" key="4">
    <source>
        <dbReference type="SMART" id="SM00336"/>
    </source>
</evidence>
<proteinExistence type="predicted"/>
<dbReference type="KEGG" id="qsa:O6P43_000599"/>
<evidence type="ECO:0000313" key="5">
    <source>
        <dbReference type="EMBL" id="KAJ7981321.1"/>
    </source>
</evidence>
<evidence type="ECO:0000256" key="2">
    <source>
        <dbReference type="ARBA" id="ARBA00022771"/>
    </source>
</evidence>
<dbReference type="PANTHER" id="PTHR31717">
    <property type="entry name" value="ZINC FINGER PROTEIN CONSTANS-LIKE 10"/>
    <property type="match status" value="1"/>
</dbReference>
<dbReference type="PANTHER" id="PTHR31717:SF46">
    <property type="entry name" value="CCT MOTIF FAMILY PROTEIN-RELATED"/>
    <property type="match status" value="1"/>
</dbReference>
<accession>A0AAD7VMC4</accession>
<dbReference type="CDD" id="cd19821">
    <property type="entry name" value="Bbox1_BBX-like"/>
    <property type="match status" value="1"/>
</dbReference>
<organism evidence="5 6">
    <name type="scientific">Quillaja saponaria</name>
    <name type="common">Soap bark tree</name>
    <dbReference type="NCBI Taxonomy" id="32244"/>
    <lineage>
        <taxon>Eukaryota</taxon>
        <taxon>Viridiplantae</taxon>
        <taxon>Streptophyta</taxon>
        <taxon>Embryophyta</taxon>
        <taxon>Tracheophyta</taxon>
        <taxon>Spermatophyta</taxon>
        <taxon>Magnoliopsida</taxon>
        <taxon>eudicotyledons</taxon>
        <taxon>Gunneridae</taxon>
        <taxon>Pentapetalae</taxon>
        <taxon>rosids</taxon>
        <taxon>fabids</taxon>
        <taxon>Fabales</taxon>
        <taxon>Quillajaceae</taxon>
        <taxon>Quillaja</taxon>
    </lineage>
</organism>
<keyword evidence="1" id="KW-0479">Metal-binding</keyword>
<reference evidence="5 6" key="1">
    <citation type="journal article" date="2023" name="Science">
        <title>Elucidation of the pathway for biosynthesis of saponin adjuvants from the soapbark tree.</title>
        <authorList>
            <person name="Reed J."/>
            <person name="Orme A."/>
            <person name="El-Demerdash A."/>
            <person name="Owen C."/>
            <person name="Martin L.B.B."/>
            <person name="Misra R.C."/>
            <person name="Kikuchi S."/>
            <person name="Rejzek M."/>
            <person name="Martin A.C."/>
            <person name="Harkess A."/>
            <person name="Leebens-Mack J."/>
            <person name="Louveau T."/>
            <person name="Stephenson M.J."/>
            <person name="Osbourn A."/>
        </authorList>
    </citation>
    <scope>NUCLEOTIDE SEQUENCE [LARGE SCALE GENOMIC DNA]</scope>
    <source>
        <strain evidence="5">S10</strain>
    </source>
</reference>
<dbReference type="SMART" id="SM00336">
    <property type="entry name" value="BBOX"/>
    <property type="match status" value="1"/>
</dbReference>
<dbReference type="EMBL" id="JARAOO010000001">
    <property type="protein sequence ID" value="KAJ7981321.1"/>
    <property type="molecule type" value="Genomic_DNA"/>
</dbReference>
<dbReference type="InterPro" id="IPR000315">
    <property type="entry name" value="Znf_B-box"/>
</dbReference>
<feature type="domain" description="B box-type" evidence="4">
    <location>
        <begin position="1"/>
        <end position="47"/>
    </location>
</feature>
<dbReference type="GO" id="GO:0008270">
    <property type="term" value="F:zinc ion binding"/>
    <property type="evidence" value="ECO:0007669"/>
    <property type="project" value="UniProtKB-KW"/>
</dbReference>
<keyword evidence="2" id="KW-0863">Zinc-finger</keyword>
<comment type="caution">
    <text evidence="5">The sequence shown here is derived from an EMBL/GenBank/DDBJ whole genome shotgun (WGS) entry which is preliminary data.</text>
</comment>
<dbReference type="InterPro" id="IPR049808">
    <property type="entry name" value="CONSTANS-like_Bbox1"/>
</dbReference>
<dbReference type="Proteomes" id="UP001163823">
    <property type="component" value="Chromosome 1"/>
</dbReference>
<evidence type="ECO:0000256" key="1">
    <source>
        <dbReference type="ARBA" id="ARBA00022723"/>
    </source>
</evidence>
<evidence type="ECO:0000313" key="6">
    <source>
        <dbReference type="Proteomes" id="UP001163823"/>
    </source>
</evidence>
<name>A0AAD7VMC4_QUISA</name>
<keyword evidence="3" id="KW-0862">Zinc</keyword>
<evidence type="ECO:0000256" key="3">
    <source>
        <dbReference type="ARBA" id="ARBA00022833"/>
    </source>
</evidence>
<dbReference type="AlphaFoldDB" id="A0AAD7VMC4"/>
<sequence>MEPLCEFCGVVRAVVYCKSDSARICLHCDGCVHSANLLSHRHQRSLLCDKCNSQPAIVRYVDVKLSVCQGCDWNGNGGSVLGHGRQALKYYTGCPSLEELSSLWSSALDAPSSSSFDWGSVGSLPINDNCTSSCLDQRDNEGLFSLVTSKLNDIEPLGNFDPLMGQSSMTVPPNPSYMPFCREQPPLFPEDLNLPKGCSAFKDLGIDDGDDLCDGLNIDDVPLNFESDDEIFGCSQGPSRFQCNNGGIDCPESNGPAENASSSGQQYCVTFQSSRIGGSASMIRALSGNSNCLLMNPSCNRNINLGFPPGKIQSSMSLSLSNITGESCAADYQDCGLSPAFLTREPPWESKLEASCPASKG</sequence>
<gene>
    <name evidence="5" type="ORF">O6P43_000599</name>
</gene>
<keyword evidence="6" id="KW-1185">Reference proteome</keyword>